<reference evidence="1" key="1">
    <citation type="submission" date="2018-05" db="EMBL/GenBank/DDBJ databases">
        <authorList>
            <person name="Lanie J.A."/>
            <person name="Ng W.-L."/>
            <person name="Kazmierczak K.M."/>
            <person name="Andrzejewski T.M."/>
            <person name="Davidsen T.M."/>
            <person name="Wayne K.J."/>
            <person name="Tettelin H."/>
            <person name="Glass J.I."/>
            <person name="Rusch D."/>
            <person name="Podicherti R."/>
            <person name="Tsui H.-C.T."/>
            <person name="Winkler M.E."/>
        </authorList>
    </citation>
    <scope>NUCLEOTIDE SEQUENCE</scope>
</reference>
<gene>
    <name evidence="1" type="ORF">METZ01_LOCUS441064</name>
</gene>
<name>A0A382YYQ1_9ZZZZ</name>
<feature type="non-terminal residue" evidence="1">
    <location>
        <position position="149"/>
    </location>
</feature>
<accession>A0A382YYQ1</accession>
<organism evidence="1">
    <name type="scientific">marine metagenome</name>
    <dbReference type="NCBI Taxonomy" id="408172"/>
    <lineage>
        <taxon>unclassified sequences</taxon>
        <taxon>metagenomes</taxon>
        <taxon>ecological metagenomes</taxon>
    </lineage>
</organism>
<dbReference type="AlphaFoldDB" id="A0A382YYQ1"/>
<evidence type="ECO:0000313" key="1">
    <source>
        <dbReference type="EMBL" id="SVD88210.1"/>
    </source>
</evidence>
<protein>
    <submittedName>
        <fullName evidence="1">Uncharacterized protein</fullName>
    </submittedName>
</protein>
<proteinExistence type="predicted"/>
<dbReference type="EMBL" id="UINC01179500">
    <property type="protein sequence ID" value="SVD88210.1"/>
    <property type="molecule type" value="Genomic_DNA"/>
</dbReference>
<sequence length="149" mass="15862">MAFTVSNFKSGLAAGGGGARPALFKVGITHSSDTSLSVDSLLVKAAGIPAANIAPLAVNYAGRAYKWSGFRTYDNWTVTVLNDEDFAIRNKMMEWMRTISGKLNGTRSDDFGSPITGTGASAGYFEGNATVKQLGADGETKQVYKFYNL</sequence>